<reference evidence="2" key="1">
    <citation type="submission" date="2022-10" db="EMBL/GenBank/DDBJ databases">
        <title>Culturing micro-colonial fungi from biological soil crusts in the Mojave desert and describing Neophaeococcomyces mojavensis, and introducing the new genera and species Taxawa tesnikishii.</title>
        <authorList>
            <person name="Kurbessoian T."/>
            <person name="Stajich J.E."/>
        </authorList>
    </citation>
    <scope>NUCLEOTIDE SEQUENCE</scope>
    <source>
        <strain evidence="2">TK_1</strain>
    </source>
</reference>
<name>A0ABQ9NMV4_9PEZI</name>
<evidence type="ECO:0000256" key="1">
    <source>
        <dbReference type="SAM" id="MobiDB-lite"/>
    </source>
</evidence>
<protein>
    <submittedName>
        <fullName evidence="2">Uncharacterized protein</fullName>
    </submittedName>
</protein>
<feature type="compositionally biased region" description="Basic and acidic residues" evidence="1">
    <location>
        <begin position="44"/>
        <end position="58"/>
    </location>
</feature>
<dbReference type="Proteomes" id="UP001172684">
    <property type="component" value="Unassembled WGS sequence"/>
</dbReference>
<accession>A0ABQ9NMV4</accession>
<organism evidence="2 3">
    <name type="scientific">Coniosporium apollinis</name>
    <dbReference type="NCBI Taxonomy" id="61459"/>
    <lineage>
        <taxon>Eukaryota</taxon>
        <taxon>Fungi</taxon>
        <taxon>Dikarya</taxon>
        <taxon>Ascomycota</taxon>
        <taxon>Pezizomycotina</taxon>
        <taxon>Dothideomycetes</taxon>
        <taxon>Dothideomycetes incertae sedis</taxon>
        <taxon>Coniosporium</taxon>
    </lineage>
</organism>
<gene>
    <name evidence="2" type="ORF">H2201_006073</name>
</gene>
<evidence type="ECO:0000313" key="2">
    <source>
        <dbReference type="EMBL" id="KAJ9662366.1"/>
    </source>
</evidence>
<proteinExistence type="predicted"/>
<comment type="caution">
    <text evidence="2">The sequence shown here is derived from an EMBL/GenBank/DDBJ whole genome shotgun (WGS) entry which is preliminary data.</text>
</comment>
<evidence type="ECO:0000313" key="3">
    <source>
        <dbReference type="Proteomes" id="UP001172684"/>
    </source>
</evidence>
<sequence length="274" mass="31361">MDVSRYSQWAAAPDLPPPSTSASTQGGRPSLLEEAEVSVCRPSIPDRAEPSSRRRSMPDIEEPSQPPEKRTPSSDPESYSSVSTNIYSDVFSFKGAKEVFNINYTFIRALLTSSEVRYQLSTTLEQDTRELRIRRLAPSETRRLATDPSTPLRFEEDRTLYTLHKDPSNSAVRVVGLKSETRIDCISKRWRVYHVTENKNIDMLYKVGQKGLEWEDEAGRVVAKETCHPGDRYDLWPYVLKLDADMDEKSTDLLVACWVGRMWYWGWDSSAVRL</sequence>
<dbReference type="EMBL" id="JAPDRL010000050">
    <property type="protein sequence ID" value="KAJ9662366.1"/>
    <property type="molecule type" value="Genomic_DNA"/>
</dbReference>
<feature type="region of interest" description="Disordered" evidence="1">
    <location>
        <begin position="1"/>
        <end position="80"/>
    </location>
</feature>
<keyword evidence="3" id="KW-1185">Reference proteome</keyword>